<evidence type="ECO:0000256" key="1">
    <source>
        <dbReference type="SAM" id="MobiDB-lite"/>
    </source>
</evidence>
<feature type="chain" id="PRO_5040417302" description="Extracellular membrane protein CFEM domain-containing protein" evidence="3">
    <location>
        <begin position="19"/>
        <end position="312"/>
    </location>
</feature>
<organism evidence="4 5">
    <name type="scientific">Podila minutissima</name>
    <dbReference type="NCBI Taxonomy" id="64525"/>
    <lineage>
        <taxon>Eukaryota</taxon>
        <taxon>Fungi</taxon>
        <taxon>Fungi incertae sedis</taxon>
        <taxon>Mucoromycota</taxon>
        <taxon>Mortierellomycotina</taxon>
        <taxon>Mortierellomycetes</taxon>
        <taxon>Mortierellales</taxon>
        <taxon>Mortierellaceae</taxon>
        <taxon>Podila</taxon>
    </lineage>
</organism>
<name>A0A9P5VHY0_9FUNG</name>
<gene>
    <name evidence="4" type="ORF">BG006_011428</name>
</gene>
<evidence type="ECO:0000313" key="5">
    <source>
        <dbReference type="Proteomes" id="UP000696485"/>
    </source>
</evidence>
<dbReference type="Proteomes" id="UP000696485">
    <property type="component" value="Unassembled WGS sequence"/>
</dbReference>
<evidence type="ECO:0000313" key="4">
    <source>
        <dbReference type="EMBL" id="KAF9325074.1"/>
    </source>
</evidence>
<evidence type="ECO:0000256" key="2">
    <source>
        <dbReference type="SAM" id="Phobius"/>
    </source>
</evidence>
<accession>A0A9P5VHY0</accession>
<feature type="transmembrane region" description="Helical" evidence="2">
    <location>
        <begin position="150"/>
        <end position="172"/>
    </location>
</feature>
<feature type="signal peptide" evidence="3">
    <location>
        <begin position="1"/>
        <end position="18"/>
    </location>
</feature>
<keyword evidence="2" id="KW-0472">Membrane</keyword>
<dbReference type="AlphaFoldDB" id="A0A9P5VHY0"/>
<feature type="compositionally biased region" description="Low complexity" evidence="1">
    <location>
        <begin position="247"/>
        <end position="257"/>
    </location>
</feature>
<protein>
    <recommendedName>
        <fullName evidence="6">Extracellular membrane protein CFEM domain-containing protein</fullName>
    </recommendedName>
</protein>
<evidence type="ECO:0000256" key="3">
    <source>
        <dbReference type="SAM" id="SignalP"/>
    </source>
</evidence>
<keyword evidence="5" id="KW-1185">Reference proteome</keyword>
<dbReference type="EMBL" id="JAAAUY010000982">
    <property type="protein sequence ID" value="KAF9325074.1"/>
    <property type="molecule type" value="Genomic_DNA"/>
</dbReference>
<proteinExistence type="predicted"/>
<comment type="caution">
    <text evidence="4">The sequence shown here is derived from an EMBL/GenBank/DDBJ whole genome shotgun (WGS) entry which is preliminary data.</text>
</comment>
<keyword evidence="2" id="KW-0812">Transmembrane</keyword>
<reference evidence="4" key="1">
    <citation type="journal article" date="2020" name="Fungal Divers.">
        <title>Resolving the Mortierellaceae phylogeny through synthesis of multi-gene phylogenetics and phylogenomics.</title>
        <authorList>
            <person name="Vandepol N."/>
            <person name="Liber J."/>
            <person name="Desiro A."/>
            <person name="Na H."/>
            <person name="Kennedy M."/>
            <person name="Barry K."/>
            <person name="Grigoriev I.V."/>
            <person name="Miller A.N."/>
            <person name="O'Donnell K."/>
            <person name="Stajich J.E."/>
            <person name="Bonito G."/>
        </authorList>
    </citation>
    <scope>NUCLEOTIDE SEQUENCE</scope>
    <source>
        <strain evidence="4">NVP1</strain>
    </source>
</reference>
<sequence length="312" mass="32424">MKSTFIVAVLAATATVHAYQCPPIPAVKEACAAISVRPLICDNPKVNVKECNVKQCIQSYIDNYAACLCNRDSNNFYQHAVNVDGIIRRCGLAVLKNPYGNPNQYRPGQGTQTFVPSSPAVGPDPTTTGLPIVATETPFPTESNKISGGAIAGIVLGTLAAAALAGLLGWCWRKKRNEHTAIYSHSATEHRGPTRTVVTEKIEPVVVKANSSNVATTTGTNYAAPVVPATSGTTYTTSTQPAPVGHTSTTYNTTTPVNTYSTTTSGYNTQPRTGVMSGAPNAAHGTVNPVGSGVNSLGTGASNLARGTTNMA</sequence>
<keyword evidence="2" id="KW-1133">Transmembrane helix</keyword>
<evidence type="ECO:0008006" key="6">
    <source>
        <dbReference type="Google" id="ProtNLM"/>
    </source>
</evidence>
<feature type="region of interest" description="Disordered" evidence="1">
    <location>
        <begin position="234"/>
        <end position="257"/>
    </location>
</feature>
<keyword evidence="3" id="KW-0732">Signal</keyword>